<evidence type="ECO:0000259" key="2">
    <source>
        <dbReference type="Pfam" id="PF05299"/>
    </source>
</evidence>
<dbReference type="Pfam" id="PF05299">
    <property type="entry name" value="Peptidase_M61"/>
    <property type="match status" value="1"/>
</dbReference>
<evidence type="ECO:0000313" key="4">
    <source>
        <dbReference type="EMBL" id="MFC4291540.1"/>
    </source>
</evidence>
<dbReference type="Gene3D" id="2.60.40.3650">
    <property type="match status" value="1"/>
</dbReference>
<organism evidence="4 5">
    <name type="scientific">Sphingorhabdus arenilitoris</name>
    <dbReference type="NCBI Taxonomy" id="1490041"/>
    <lineage>
        <taxon>Bacteria</taxon>
        <taxon>Pseudomonadati</taxon>
        <taxon>Pseudomonadota</taxon>
        <taxon>Alphaproteobacteria</taxon>
        <taxon>Sphingomonadales</taxon>
        <taxon>Sphingomonadaceae</taxon>
        <taxon>Sphingorhabdus</taxon>
    </lineage>
</organism>
<protein>
    <submittedName>
        <fullName evidence="4">M61 family metallopeptidase</fullName>
    </submittedName>
</protein>
<dbReference type="Pfam" id="PF17899">
    <property type="entry name" value="Peptidase_M61_N"/>
    <property type="match status" value="1"/>
</dbReference>
<dbReference type="EMBL" id="JBHSDH010000012">
    <property type="protein sequence ID" value="MFC4291540.1"/>
    <property type="molecule type" value="Genomic_DNA"/>
</dbReference>
<keyword evidence="1" id="KW-0732">Signal</keyword>
<dbReference type="InterPro" id="IPR027268">
    <property type="entry name" value="Peptidase_M4/M1_CTD_sf"/>
</dbReference>
<gene>
    <name evidence="4" type="ORF">ACFOWX_03835</name>
</gene>
<dbReference type="InterPro" id="IPR040756">
    <property type="entry name" value="Peptidase_M61_N"/>
</dbReference>
<dbReference type="PIRSF" id="PIRSF016493">
    <property type="entry name" value="Glycyl_aminpptds"/>
    <property type="match status" value="1"/>
</dbReference>
<dbReference type="SUPFAM" id="SSF50156">
    <property type="entry name" value="PDZ domain-like"/>
    <property type="match status" value="1"/>
</dbReference>
<evidence type="ECO:0000259" key="3">
    <source>
        <dbReference type="Pfam" id="PF17899"/>
    </source>
</evidence>
<name>A0ABV8REA3_9SPHN</name>
<dbReference type="InterPro" id="IPR036034">
    <property type="entry name" value="PDZ_sf"/>
</dbReference>
<proteinExistence type="predicted"/>
<dbReference type="RefSeq" id="WP_381421473.1">
    <property type="nucleotide sequence ID" value="NZ_JBHSDH010000012.1"/>
</dbReference>
<dbReference type="InterPro" id="IPR007963">
    <property type="entry name" value="Peptidase_M61_catalytic"/>
</dbReference>
<feature type="domain" description="Peptidase M61 catalytic" evidence="2">
    <location>
        <begin position="318"/>
        <end position="434"/>
    </location>
</feature>
<feature type="signal peptide" evidence="1">
    <location>
        <begin position="1"/>
        <end position="25"/>
    </location>
</feature>
<reference evidence="5" key="1">
    <citation type="journal article" date="2019" name="Int. J. Syst. Evol. Microbiol.">
        <title>The Global Catalogue of Microorganisms (GCM) 10K type strain sequencing project: providing services to taxonomists for standard genome sequencing and annotation.</title>
        <authorList>
            <consortium name="The Broad Institute Genomics Platform"/>
            <consortium name="The Broad Institute Genome Sequencing Center for Infectious Disease"/>
            <person name="Wu L."/>
            <person name="Ma J."/>
        </authorList>
    </citation>
    <scope>NUCLEOTIDE SEQUENCE [LARGE SCALE GENOMIC DNA]</scope>
    <source>
        <strain evidence="5">CECT 8531</strain>
    </source>
</reference>
<keyword evidence="5" id="KW-1185">Reference proteome</keyword>
<dbReference type="Gene3D" id="1.10.390.10">
    <property type="entry name" value="Neutral Protease Domain 2"/>
    <property type="match status" value="1"/>
</dbReference>
<feature type="chain" id="PRO_5046477597" evidence="1">
    <location>
        <begin position="26"/>
        <end position="644"/>
    </location>
</feature>
<evidence type="ECO:0000313" key="5">
    <source>
        <dbReference type="Proteomes" id="UP001595887"/>
    </source>
</evidence>
<accession>A0ABV8REA3</accession>
<evidence type="ECO:0000256" key="1">
    <source>
        <dbReference type="SAM" id="SignalP"/>
    </source>
</evidence>
<dbReference type="Proteomes" id="UP001595887">
    <property type="component" value="Unassembled WGS sequence"/>
</dbReference>
<dbReference type="InterPro" id="IPR024191">
    <property type="entry name" value="Peptidase_M61"/>
</dbReference>
<sequence>MTKNILTLACAAAATSLLSIAPAAAQNSAPQITPIVSVIPDPVDVSPPGPMVLDVDASDIARAIYRVKQTIAVDPNKPVILLYPEWLPGKHGPRGALAELTGLTFKADGQPVKWTRDPVEVYAFHIDAPKGTKVIDAEFQFLTPIRGSEGRRVITPEMMNVQWEQVALYPAGHFTRAIRVRPTIKLPAGWTGVAALDGAVQTGDTIRYAETDFETLVDSPMFAGRHYKKWDLGNDVTLNIWADEAKHIDAAKPEHIAAHRALVDETVILFGSKHFDRYEFLLALTEELGGIGLEHHRSSENTRGTDYFSKWDVRGSERGLLPHELVHSWNGKFRRSDVMWTPDYRTPMQDNMLWLYEGQTSYWDLVLAGRSGIQSKEVVLADWARSAAYYSIQPGRQWRSVEDTTHDPIFAARKPKPNSSWSRGEDYYNEGSLVWLEADMTIRQLSGGKKSLDDFALAFFGIKDGDWGTVTYNFDEVVRTLNAVQPYDWEKFLDTRLRQPDQAAPLGGVEKGGYRLVFKETPNIVDKERVAENGSLDLTYSLGMYVDKTGRVESTIWDGEAFRQGIVTDSKIVAVNDMAYSNDRMTDAIAAAKDGKTPIRLIIERDKRFRTVDINYAGGLRYPHLEPVSKGEQLLDRLLLPRRK</sequence>
<comment type="caution">
    <text evidence="4">The sequence shown here is derived from an EMBL/GenBank/DDBJ whole genome shotgun (WGS) entry which is preliminary data.</text>
</comment>
<feature type="domain" description="Peptidase M61 N-terminal" evidence="3">
    <location>
        <begin position="53"/>
        <end position="225"/>
    </location>
</feature>